<accession>K6XFR1</accession>
<protein>
    <submittedName>
        <fullName evidence="1">Uncharacterized protein</fullName>
    </submittedName>
</protein>
<dbReference type="EMBL" id="BAEO01000031">
    <property type="protein sequence ID" value="GAC19479.1"/>
    <property type="molecule type" value="Genomic_DNA"/>
</dbReference>
<evidence type="ECO:0000313" key="1">
    <source>
        <dbReference type="EMBL" id="GAC19479.1"/>
    </source>
</evidence>
<proteinExistence type="predicted"/>
<comment type="caution">
    <text evidence="1">The sequence shown here is derived from an EMBL/GenBank/DDBJ whole genome shotgun (WGS) entry which is preliminary data.</text>
</comment>
<reference evidence="1 2" key="1">
    <citation type="journal article" date="2017" name="Antonie Van Leeuwenhoek">
        <title>Rhizobium rhizosphaerae sp. nov., a novel species isolated from rice rhizosphere.</title>
        <authorList>
            <person name="Zhao J.J."/>
            <person name="Zhang J."/>
            <person name="Zhang R.J."/>
            <person name="Zhang C.W."/>
            <person name="Yin H.Q."/>
            <person name="Zhang X.X."/>
        </authorList>
    </citation>
    <scope>NUCLEOTIDE SEQUENCE [LARGE SCALE GENOMIC DNA]</scope>
    <source>
        <strain evidence="1 2">BSs20135</strain>
    </source>
</reference>
<evidence type="ECO:0000313" key="2">
    <source>
        <dbReference type="Proteomes" id="UP000006327"/>
    </source>
</evidence>
<dbReference type="Proteomes" id="UP000006327">
    <property type="component" value="Unassembled WGS sequence"/>
</dbReference>
<keyword evidence="2" id="KW-1185">Reference proteome</keyword>
<name>K6XFR1_9ALTE</name>
<dbReference type="eggNOG" id="ENOG5034AZP">
    <property type="taxonomic scope" value="Bacteria"/>
</dbReference>
<dbReference type="AlphaFoldDB" id="K6XFR1"/>
<organism evidence="1 2">
    <name type="scientific">Paraglaciecola arctica BSs20135</name>
    <dbReference type="NCBI Taxonomy" id="493475"/>
    <lineage>
        <taxon>Bacteria</taxon>
        <taxon>Pseudomonadati</taxon>
        <taxon>Pseudomonadota</taxon>
        <taxon>Gammaproteobacteria</taxon>
        <taxon>Alteromonadales</taxon>
        <taxon>Alteromonadaceae</taxon>
        <taxon>Paraglaciecola</taxon>
    </lineage>
</organism>
<gene>
    <name evidence="1" type="ORF">GARC_2513</name>
</gene>
<sequence>MEMNKLFHTDFTRLANKELLADCEQEFQIQMHKNDGEIFIWSKATFRNVYLDAPSPDAQAILQYFADCGCPIAALKLGKSLYPYDDISWPIRSYELSFRYLFGAFECLLNLKHDTRVAPIIRRFEHTNTFQKIALIASQFIDEQCISKQICPEILSYVNQHIRMPRTPQ</sequence>